<dbReference type="GO" id="GO:0003676">
    <property type="term" value="F:nucleic acid binding"/>
    <property type="evidence" value="ECO:0007669"/>
    <property type="project" value="InterPro"/>
</dbReference>
<dbReference type="InterPro" id="IPR046768">
    <property type="entry name" value="ExoX-like_C"/>
</dbReference>
<dbReference type="Pfam" id="PF00929">
    <property type="entry name" value="RNase_T"/>
    <property type="match status" value="1"/>
</dbReference>
<dbReference type="AlphaFoldDB" id="A0A8J7F1L3"/>
<accession>A0A8J7F1L3</accession>
<dbReference type="Pfam" id="PF20600">
    <property type="entry name" value="ExoX-like_C"/>
    <property type="match status" value="1"/>
</dbReference>
<dbReference type="PANTHER" id="PTHR30231">
    <property type="entry name" value="DNA POLYMERASE III SUBUNIT EPSILON"/>
    <property type="match status" value="1"/>
</dbReference>
<evidence type="ECO:0000313" key="3">
    <source>
        <dbReference type="Proteomes" id="UP000620559"/>
    </source>
</evidence>
<reference evidence="2" key="1">
    <citation type="submission" date="2020-10" db="EMBL/GenBank/DDBJ databases">
        <authorList>
            <person name="Castelo-Branco R."/>
            <person name="Eusebio N."/>
            <person name="Adriana R."/>
            <person name="Vieira A."/>
            <person name="Brugerolle De Fraissinette N."/>
            <person name="Rezende De Castro R."/>
            <person name="Schneider M.P."/>
            <person name="Vasconcelos V."/>
            <person name="Leao P.N."/>
        </authorList>
    </citation>
    <scope>NUCLEOTIDE SEQUENCE</scope>
    <source>
        <strain evidence="2">LEGE 06105</strain>
    </source>
</reference>
<dbReference type="EMBL" id="JADEWL010000057">
    <property type="protein sequence ID" value="MBE9214363.1"/>
    <property type="molecule type" value="Genomic_DNA"/>
</dbReference>
<evidence type="ECO:0000313" key="2">
    <source>
        <dbReference type="EMBL" id="MBE9214363.1"/>
    </source>
</evidence>
<keyword evidence="2" id="KW-0540">Nuclease</keyword>
<dbReference type="CDD" id="cd06127">
    <property type="entry name" value="DEDDh"/>
    <property type="match status" value="1"/>
</dbReference>
<sequence>MKLNLKRPIAFIDLETTGIDIVRDRIIQIAVLKVFPDGIEEMKTWIINPTISIPIASSEIHGIYDEDVKDKPTFANIANSLANYINDSDLAGYNSNRFDIPLLIAEFLRVDIDFNLEGRNIIDVQTIFHKMEPRSLRAAYKYYCGEDLVGAHDAENDIRATYEVLKSQLERYENVEYEDKEGNKSYPIKNNIDELQEFTPFDFLDPTKKLIYDDQNQVIFNFGKYKGELVTEAFKKEPNYYKWMMEKEFSSFTKRAVTKIWQSMHQGND</sequence>
<dbReference type="PANTHER" id="PTHR30231:SF41">
    <property type="entry name" value="DNA POLYMERASE III SUBUNIT EPSILON"/>
    <property type="match status" value="1"/>
</dbReference>
<feature type="domain" description="Exonuclease" evidence="1">
    <location>
        <begin position="8"/>
        <end position="174"/>
    </location>
</feature>
<dbReference type="GO" id="GO:0005829">
    <property type="term" value="C:cytosol"/>
    <property type="evidence" value="ECO:0007669"/>
    <property type="project" value="TreeGrafter"/>
</dbReference>
<dbReference type="InterPro" id="IPR036397">
    <property type="entry name" value="RNaseH_sf"/>
</dbReference>
<dbReference type="SMART" id="SM00479">
    <property type="entry name" value="EXOIII"/>
    <property type="match status" value="1"/>
</dbReference>
<keyword evidence="3" id="KW-1185">Reference proteome</keyword>
<dbReference type="GO" id="GO:0045004">
    <property type="term" value="P:DNA replication proofreading"/>
    <property type="evidence" value="ECO:0007669"/>
    <property type="project" value="TreeGrafter"/>
</dbReference>
<organism evidence="2 3">
    <name type="scientific">Plectonema cf. radiosum LEGE 06105</name>
    <dbReference type="NCBI Taxonomy" id="945769"/>
    <lineage>
        <taxon>Bacteria</taxon>
        <taxon>Bacillati</taxon>
        <taxon>Cyanobacteriota</taxon>
        <taxon>Cyanophyceae</taxon>
        <taxon>Oscillatoriophycideae</taxon>
        <taxon>Oscillatoriales</taxon>
        <taxon>Microcoleaceae</taxon>
        <taxon>Plectonema</taxon>
    </lineage>
</organism>
<keyword evidence="2" id="KW-0378">Hydrolase</keyword>
<dbReference type="InterPro" id="IPR013520">
    <property type="entry name" value="Ribonucl_H"/>
</dbReference>
<proteinExistence type="predicted"/>
<dbReference type="GO" id="GO:0008408">
    <property type="term" value="F:3'-5' exonuclease activity"/>
    <property type="evidence" value="ECO:0007669"/>
    <property type="project" value="TreeGrafter"/>
</dbReference>
<dbReference type="Proteomes" id="UP000620559">
    <property type="component" value="Unassembled WGS sequence"/>
</dbReference>
<dbReference type="SUPFAM" id="SSF53098">
    <property type="entry name" value="Ribonuclease H-like"/>
    <property type="match status" value="1"/>
</dbReference>
<gene>
    <name evidence="2" type="ORF">IQ247_17090</name>
</gene>
<comment type="caution">
    <text evidence="2">The sequence shown here is derived from an EMBL/GenBank/DDBJ whole genome shotgun (WGS) entry which is preliminary data.</text>
</comment>
<keyword evidence="2" id="KW-0269">Exonuclease</keyword>
<dbReference type="Gene3D" id="3.30.420.10">
    <property type="entry name" value="Ribonuclease H-like superfamily/Ribonuclease H"/>
    <property type="match status" value="1"/>
</dbReference>
<protein>
    <submittedName>
        <fullName evidence="2">3'-5' exonuclease</fullName>
    </submittedName>
</protein>
<dbReference type="RefSeq" id="WP_193922072.1">
    <property type="nucleotide sequence ID" value="NZ_JADEWL010000057.1"/>
</dbReference>
<dbReference type="InterPro" id="IPR012337">
    <property type="entry name" value="RNaseH-like_sf"/>
</dbReference>
<evidence type="ECO:0000259" key="1">
    <source>
        <dbReference type="SMART" id="SM00479"/>
    </source>
</evidence>
<name>A0A8J7F1L3_9CYAN</name>